<evidence type="ECO:0000313" key="1">
    <source>
        <dbReference type="EMBL" id="MCR1822652.1"/>
    </source>
</evidence>
<dbReference type="Proteomes" id="UP001140817">
    <property type="component" value="Unassembled WGS sequence"/>
</dbReference>
<comment type="caution">
    <text evidence="1">The sequence shown here is derived from an EMBL/GenBank/DDBJ whole genome shotgun (WGS) entry which is preliminary data.</text>
</comment>
<keyword evidence="2" id="KW-1185">Reference proteome</keyword>
<protein>
    <submittedName>
        <fullName evidence="1">Uncharacterized protein</fullName>
    </submittedName>
</protein>
<name>A0A9X2M8C3_9FIRM</name>
<dbReference type="SUPFAM" id="SSF53187">
    <property type="entry name" value="Zn-dependent exopeptidases"/>
    <property type="match status" value="1"/>
</dbReference>
<dbReference type="AlphaFoldDB" id="A0A9X2M8C3"/>
<evidence type="ECO:0000313" key="2">
    <source>
        <dbReference type="Proteomes" id="UP001140817"/>
    </source>
</evidence>
<sequence>MNFQEIINTVNDLNEWIISTRRDIHETSELAMEEYITKEKTKKYLDEIEI</sequence>
<accession>A0A9X2M8C3</accession>
<gene>
    <name evidence="1" type="ORF">NSA58_07630</name>
</gene>
<organism evidence="1 2">
    <name type="scientific">Terrisporobacter muris</name>
    <dbReference type="NCBI Taxonomy" id="2963284"/>
    <lineage>
        <taxon>Bacteria</taxon>
        <taxon>Bacillati</taxon>
        <taxon>Bacillota</taxon>
        <taxon>Clostridia</taxon>
        <taxon>Peptostreptococcales</taxon>
        <taxon>Peptostreptococcaceae</taxon>
        <taxon>Terrisporobacter</taxon>
    </lineage>
</organism>
<dbReference type="Gene3D" id="3.40.630.10">
    <property type="entry name" value="Zn peptidases"/>
    <property type="match status" value="1"/>
</dbReference>
<proteinExistence type="predicted"/>
<dbReference type="RefSeq" id="WP_242842750.1">
    <property type="nucleotide sequence ID" value="NZ_JANKBY010000069.1"/>
</dbReference>
<reference evidence="1" key="1">
    <citation type="submission" date="2022-07" db="EMBL/GenBank/DDBJ databases">
        <title>Enhanced cultured diversity of the mouse gut microbiota enables custom-made synthetic communities.</title>
        <authorList>
            <person name="Afrizal A."/>
        </authorList>
    </citation>
    <scope>NUCLEOTIDE SEQUENCE</scope>
    <source>
        <strain evidence="1">DSM 29186</strain>
    </source>
</reference>
<dbReference type="EMBL" id="JANKBY010000069">
    <property type="protein sequence ID" value="MCR1822652.1"/>
    <property type="molecule type" value="Genomic_DNA"/>
</dbReference>